<dbReference type="Proteomes" id="UP000324748">
    <property type="component" value="Unassembled WGS sequence"/>
</dbReference>
<evidence type="ECO:0000313" key="2">
    <source>
        <dbReference type="EMBL" id="KAA1076239.1"/>
    </source>
</evidence>
<evidence type="ECO:0000313" key="3">
    <source>
        <dbReference type="EMBL" id="KAA1091613.1"/>
    </source>
</evidence>
<dbReference type="Proteomes" id="UP000325313">
    <property type="component" value="Unassembled WGS sequence"/>
</dbReference>
<dbReference type="AlphaFoldDB" id="A0A5B0MJS0"/>
<gene>
    <name evidence="3" type="ORF">PGT21_036227</name>
    <name evidence="2" type="ORF">PGTUg99_037434</name>
</gene>
<dbReference type="EMBL" id="VDEP01000471">
    <property type="protein sequence ID" value="KAA1076239.1"/>
    <property type="molecule type" value="Genomic_DNA"/>
</dbReference>
<evidence type="ECO:0000256" key="1">
    <source>
        <dbReference type="SAM" id="MobiDB-lite"/>
    </source>
</evidence>
<dbReference type="EMBL" id="VSWC01000092">
    <property type="protein sequence ID" value="KAA1091613.1"/>
    <property type="molecule type" value="Genomic_DNA"/>
</dbReference>
<dbReference type="OrthoDB" id="2502440at2759"/>
<feature type="compositionally biased region" description="Low complexity" evidence="1">
    <location>
        <begin position="56"/>
        <end position="80"/>
    </location>
</feature>
<accession>A0A5B0MJS0</accession>
<evidence type="ECO:0000313" key="5">
    <source>
        <dbReference type="Proteomes" id="UP000325313"/>
    </source>
</evidence>
<reference evidence="4 5" key="1">
    <citation type="submission" date="2019-05" db="EMBL/GenBank/DDBJ databases">
        <title>Emergence of the Ug99 lineage of the wheat stem rust pathogen through somatic hybridization.</title>
        <authorList>
            <person name="Li F."/>
            <person name="Upadhyaya N.M."/>
            <person name="Sperschneider J."/>
            <person name="Matny O."/>
            <person name="Nguyen-Phuc H."/>
            <person name="Mago R."/>
            <person name="Raley C."/>
            <person name="Miller M.E."/>
            <person name="Silverstein K.A.T."/>
            <person name="Henningsen E."/>
            <person name="Hirsch C.D."/>
            <person name="Visser B."/>
            <person name="Pretorius Z.A."/>
            <person name="Steffenson B.J."/>
            <person name="Schwessinger B."/>
            <person name="Dodds P.N."/>
            <person name="Figueroa M."/>
        </authorList>
    </citation>
    <scope>NUCLEOTIDE SEQUENCE [LARGE SCALE GENOMIC DNA]</scope>
    <source>
        <strain evidence="3">21-0</strain>
        <strain evidence="2 5">Ug99</strain>
    </source>
</reference>
<name>A0A5B0MJS0_PUCGR</name>
<comment type="caution">
    <text evidence="2">The sequence shown here is derived from an EMBL/GenBank/DDBJ whole genome shotgun (WGS) entry which is preliminary data.</text>
</comment>
<feature type="region of interest" description="Disordered" evidence="1">
    <location>
        <begin position="49"/>
        <end position="84"/>
    </location>
</feature>
<proteinExistence type="predicted"/>
<organism evidence="2 5">
    <name type="scientific">Puccinia graminis f. sp. tritici</name>
    <dbReference type="NCBI Taxonomy" id="56615"/>
    <lineage>
        <taxon>Eukaryota</taxon>
        <taxon>Fungi</taxon>
        <taxon>Dikarya</taxon>
        <taxon>Basidiomycota</taxon>
        <taxon>Pucciniomycotina</taxon>
        <taxon>Pucciniomycetes</taxon>
        <taxon>Pucciniales</taxon>
        <taxon>Pucciniaceae</taxon>
        <taxon>Puccinia</taxon>
    </lineage>
</organism>
<sequence>MLIINCYTLSFIGFYNLINYAFTTSYPLEIAPAPDGRLLLTGATKFSQDLTKRQNRGTGTTNTRPRPAVTTAATQKAATTGGSNKSLKLREAARRLNTEANQVTKGLQDLKKLNPQSVSAAVDRIMKIVAAEAGPRDEIGKALPNNSAVQSNVAAIKKAGPSLGAAIRALKTGGTGANFSKQVDKVLEIRKPTLEAVKSIIGAADAASK</sequence>
<evidence type="ECO:0000313" key="4">
    <source>
        <dbReference type="Proteomes" id="UP000324748"/>
    </source>
</evidence>
<protein>
    <submittedName>
        <fullName evidence="2">Uncharacterized protein</fullName>
    </submittedName>
</protein>
<keyword evidence="4" id="KW-1185">Reference proteome</keyword>